<keyword evidence="3" id="KW-1185">Reference proteome</keyword>
<comment type="caution">
    <text evidence="2">The sequence shown here is derived from an EMBL/GenBank/DDBJ whole genome shotgun (WGS) entry which is preliminary data.</text>
</comment>
<dbReference type="AlphaFoldDB" id="A0A158FQ60"/>
<evidence type="ECO:0000256" key="1">
    <source>
        <dbReference type="SAM" id="MobiDB-lite"/>
    </source>
</evidence>
<sequence length="209" mass="23799">MQNWKYIFLVVLYPMKKWPIRRWPRGDADGKPTWYVLPCGFRGFLRGAPLVIAFTASRRRPVVQLRVEPVCTRQASPYRVSGTSRSGRPRTGRRLQSHSVPVHGNGTVRDKDAVAPELSGNGLHAFERRDARGARICQNKRWRVAPLLSRSEKNFATLFPRDPITHRDVDHPQRVDQRAVATRARFRHRGGSPSMVAAQSRLAGWTLGM</sequence>
<gene>
    <name evidence="2" type="ORF">AWB68_00863</name>
</gene>
<evidence type="ECO:0000313" key="2">
    <source>
        <dbReference type="EMBL" id="SAL21966.1"/>
    </source>
</evidence>
<feature type="region of interest" description="Disordered" evidence="1">
    <location>
        <begin position="76"/>
        <end position="113"/>
    </location>
</feature>
<evidence type="ECO:0000313" key="3">
    <source>
        <dbReference type="Proteomes" id="UP000054770"/>
    </source>
</evidence>
<reference evidence="2" key="1">
    <citation type="submission" date="2016-01" db="EMBL/GenBank/DDBJ databases">
        <authorList>
            <person name="Peeters C."/>
        </authorList>
    </citation>
    <scope>NUCLEOTIDE SEQUENCE [LARGE SCALE GENOMIC DNA]</scope>
    <source>
        <strain evidence="2">LMG 22940</strain>
    </source>
</reference>
<dbReference type="Proteomes" id="UP000054770">
    <property type="component" value="Unassembled WGS sequence"/>
</dbReference>
<protein>
    <submittedName>
        <fullName evidence="2">Uncharacterized protein</fullName>
    </submittedName>
</protein>
<dbReference type="EMBL" id="FCON02000006">
    <property type="protein sequence ID" value="SAL21966.1"/>
    <property type="molecule type" value="Genomic_DNA"/>
</dbReference>
<proteinExistence type="predicted"/>
<accession>A0A158FQ60</accession>
<name>A0A158FQ60_9BURK</name>
<feature type="compositionally biased region" description="Basic residues" evidence="1">
    <location>
        <begin position="87"/>
        <end position="96"/>
    </location>
</feature>
<organism evidence="2 3">
    <name type="scientific">Caballeronia choica</name>
    <dbReference type="NCBI Taxonomy" id="326476"/>
    <lineage>
        <taxon>Bacteria</taxon>
        <taxon>Pseudomonadati</taxon>
        <taxon>Pseudomonadota</taxon>
        <taxon>Betaproteobacteria</taxon>
        <taxon>Burkholderiales</taxon>
        <taxon>Burkholderiaceae</taxon>
        <taxon>Caballeronia</taxon>
    </lineage>
</organism>